<accession>A0A8T0HNL3</accession>
<dbReference type="PANTHER" id="PTHR33304:SF9">
    <property type="entry name" value="RING_FYVE_PHD ZINC FINGER SUPERFAMILY PROTEIN"/>
    <property type="match status" value="1"/>
</dbReference>
<dbReference type="InterPro" id="IPR056280">
    <property type="entry name" value="AIPP2-like_SPOC"/>
</dbReference>
<feature type="compositionally biased region" description="Pro residues" evidence="6">
    <location>
        <begin position="1163"/>
        <end position="1172"/>
    </location>
</feature>
<evidence type="ECO:0000256" key="1">
    <source>
        <dbReference type="ARBA" id="ARBA00022723"/>
    </source>
</evidence>
<dbReference type="InterPro" id="IPR011011">
    <property type="entry name" value="Znf_FYVE_PHD"/>
</dbReference>
<dbReference type="GO" id="GO:0140566">
    <property type="term" value="F:histone reader activity"/>
    <property type="evidence" value="ECO:0007669"/>
    <property type="project" value="InterPro"/>
</dbReference>
<feature type="compositionally biased region" description="Basic residues" evidence="6">
    <location>
        <begin position="1978"/>
        <end position="1990"/>
    </location>
</feature>
<feature type="region of interest" description="Disordered" evidence="6">
    <location>
        <begin position="1331"/>
        <end position="1367"/>
    </location>
</feature>
<dbReference type="SUPFAM" id="SSF57903">
    <property type="entry name" value="FYVE/PHD zinc finger"/>
    <property type="match status" value="2"/>
</dbReference>
<feature type="compositionally biased region" description="Low complexity" evidence="6">
    <location>
        <begin position="2185"/>
        <end position="2198"/>
    </location>
</feature>
<keyword evidence="2" id="KW-0863">Zinc-finger</keyword>
<feature type="domain" description="Zinc finger PHD-type" evidence="7">
    <location>
        <begin position="64"/>
        <end position="129"/>
    </location>
</feature>
<evidence type="ECO:0000256" key="5">
    <source>
        <dbReference type="ARBA" id="ARBA00023163"/>
    </source>
</evidence>
<keyword evidence="1" id="KW-0479">Metal-binding</keyword>
<evidence type="ECO:0000313" key="8">
    <source>
        <dbReference type="EMBL" id="KAG0572391.1"/>
    </source>
</evidence>
<evidence type="ECO:0000256" key="2">
    <source>
        <dbReference type="ARBA" id="ARBA00022771"/>
    </source>
</evidence>
<feature type="compositionally biased region" description="Basic and acidic residues" evidence="6">
    <location>
        <begin position="1991"/>
        <end position="2133"/>
    </location>
</feature>
<evidence type="ECO:0000256" key="6">
    <source>
        <dbReference type="SAM" id="MobiDB-lite"/>
    </source>
</evidence>
<comment type="caution">
    <text evidence="8">The sequence shown here is derived from an EMBL/GenBank/DDBJ whole genome shotgun (WGS) entry which is preliminary data.</text>
</comment>
<evidence type="ECO:0000259" key="7">
    <source>
        <dbReference type="SMART" id="SM00249"/>
    </source>
</evidence>
<feature type="compositionally biased region" description="Polar residues" evidence="6">
    <location>
        <begin position="825"/>
        <end position="846"/>
    </location>
</feature>
<dbReference type="Proteomes" id="UP000822688">
    <property type="component" value="Chromosome V"/>
</dbReference>
<keyword evidence="4" id="KW-0805">Transcription regulation</keyword>
<feature type="region of interest" description="Disordered" evidence="6">
    <location>
        <begin position="1042"/>
        <end position="1189"/>
    </location>
</feature>
<dbReference type="Gene3D" id="3.30.40.10">
    <property type="entry name" value="Zinc/RING finger domain, C3HC4 (zinc finger)"/>
    <property type="match status" value="2"/>
</dbReference>
<reference evidence="8" key="1">
    <citation type="submission" date="2020-06" db="EMBL/GenBank/DDBJ databases">
        <title>WGS assembly of Ceratodon purpureus strain R40.</title>
        <authorList>
            <person name="Carey S.B."/>
            <person name="Jenkins J."/>
            <person name="Shu S."/>
            <person name="Lovell J.T."/>
            <person name="Sreedasyam A."/>
            <person name="Maumus F."/>
            <person name="Tiley G.P."/>
            <person name="Fernandez-Pozo N."/>
            <person name="Barry K."/>
            <person name="Chen C."/>
            <person name="Wang M."/>
            <person name="Lipzen A."/>
            <person name="Daum C."/>
            <person name="Saski C.A."/>
            <person name="Payton A.C."/>
            <person name="Mcbreen J.C."/>
            <person name="Conrad R.E."/>
            <person name="Kollar L.M."/>
            <person name="Olsson S."/>
            <person name="Huttunen S."/>
            <person name="Landis J.B."/>
            <person name="Wickett N.J."/>
            <person name="Johnson M.G."/>
            <person name="Rensing S.A."/>
            <person name="Grimwood J."/>
            <person name="Schmutz J."/>
            <person name="Mcdaniel S.F."/>
        </authorList>
    </citation>
    <scope>NUCLEOTIDE SEQUENCE</scope>
    <source>
        <strain evidence="8">R40</strain>
    </source>
</reference>
<feature type="domain" description="Zinc finger PHD-type" evidence="7">
    <location>
        <begin position="757"/>
        <end position="804"/>
    </location>
</feature>
<dbReference type="InterPro" id="IPR049914">
    <property type="entry name" value="PHD1-3/5-6"/>
</dbReference>
<dbReference type="EMBL" id="CM026426">
    <property type="protein sequence ID" value="KAG0572391.1"/>
    <property type="molecule type" value="Genomic_DNA"/>
</dbReference>
<evidence type="ECO:0000313" key="9">
    <source>
        <dbReference type="Proteomes" id="UP000822688"/>
    </source>
</evidence>
<dbReference type="InterPro" id="IPR001965">
    <property type="entry name" value="Znf_PHD"/>
</dbReference>
<dbReference type="Pfam" id="PF23121">
    <property type="entry name" value="SPOC_AIPP2"/>
    <property type="match status" value="1"/>
</dbReference>
<dbReference type="InterPro" id="IPR013083">
    <property type="entry name" value="Znf_RING/FYVE/PHD"/>
</dbReference>
<organism evidence="8 9">
    <name type="scientific">Ceratodon purpureus</name>
    <name type="common">Fire moss</name>
    <name type="synonym">Dicranum purpureum</name>
    <dbReference type="NCBI Taxonomy" id="3225"/>
    <lineage>
        <taxon>Eukaryota</taxon>
        <taxon>Viridiplantae</taxon>
        <taxon>Streptophyta</taxon>
        <taxon>Embryophyta</taxon>
        <taxon>Bryophyta</taxon>
        <taxon>Bryophytina</taxon>
        <taxon>Bryopsida</taxon>
        <taxon>Dicranidae</taxon>
        <taxon>Pseudoditrichales</taxon>
        <taxon>Ditrichaceae</taxon>
        <taxon>Ceratodon</taxon>
    </lineage>
</organism>
<feature type="compositionally biased region" description="Polar residues" evidence="6">
    <location>
        <begin position="1952"/>
        <end position="1968"/>
    </location>
</feature>
<dbReference type="GO" id="GO:0034244">
    <property type="term" value="P:negative regulation of transcription elongation by RNA polymerase II"/>
    <property type="evidence" value="ECO:0007669"/>
    <property type="project" value="InterPro"/>
</dbReference>
<feature type="compositionally biased region" description="Polar residues" evidence="6">
    <location>
        <begin position="1042"/>
        <end position="1062"/>
    </location>
</feature>
<feature type="region of interest" description="Disordered" evidence="6">
    <location>
        <begin position="718"/>
        <end position="746"/>
    </location>
</feature>
<keyword evidence="5" id="KW-0804">Transcription</keyword>
<keyword evidence="3" id="KW-0862">Zinc</keyword>
<feature type="region of interest" description="Disordered" evidence="6">
    <location>
        <begin position="136"/>
        <end position="157"/>
    </location>
</feature>
<evidence type="ECO:0000256" key="4">
    <source>
        <dbReference type="ARBA" id="ARBA00023015"/>
    </source>
</evidence>
<dbReference type="GO" id="GO:0008270">
    <property type="term" value="F:zinc ion binding"/>
    <property type="evidence" value="ECO:0007669"/>
    <property type="project" value="UniProtKB-KW"/>
</dbReference>
<feature type="region of interest" description="Disordered" evidence="6">
    <location>
        <begin position="1918"/>
        <end position="2198"/>
    </location>
</feature>
<evidence type="ECO:0000256" key="3">
    <source>
        <dbReference type="ARBA" id="ARBA00022833"/>
    </source>
</evidence>
<feature type="region of interest" description="Disordered" evidence="6">
    <location>
        <begin position="825"/>
        <end position="873"/>
    </location>
</feature>
<feature type="compositionally biased region" description="Basic and acidic residues" evidence="6">
    <location>
        <begin position="733"/>
        <end position="746"/>
    </location>
</feature>
<keyword evidence="9" id="KW-1185">Reference proteome</keyword>
<name>A0A8T0HNL3_CERPU</name>
<gene>
    <name evidence="8" type="ORF">KC19_VG091000</name>
</gene>
<proteinExistence type="predicted"/>
<protein>
    <recommendedName>
        <fullName evidence="7">Zinc finger PHD-type domain-containing protein</fullName>
    </recommendedName>
</protein>
<sequence>MDKIEPGASTSPQAIARPCRGAMYRPRERTVQELLRHTHKICKPRPSPVLIDGARMQGPGVKEECYSCGEFVAAEELQQCSVCDRGFHTTCLDPAVNVRTRIERSSEFDFKRFLKIVTLGLPWCCGLCDDYKSRGGDTGAADRTPSESMTSCQNTGGLWNSIDPGGKKKPINVRGSTEVVQQEEASLLNTKSLWITSHDGKASRSKRGRLIESTAQVIHSKRRQIDSGISKLKPDDGNVSSSVPEQLGEVEDRAVEFKGAPVEERSRLGINPPASFPVTDSIPGKAPAAVFKAGRNDANVDTVGMDKEVPLHRIQLRDSDGIFIVQDSFTESSAVVSLDKVPDICMVQVVKSEEVDASHEVSGEIMLQNVDADLLSWHVNDHHHVSAAEAETVPPKSSMILLSSPQNVGIELSRNVVEQEGKVLPADQQVNEQVNEAGCTSDPLCSGNEKEIAAATHGDIEDILSGNTRRHASHSVGKPNFEPMMEPVLLSALLMDSSSPSIKLSASSHFNNYYSSVTTTSPMSSALPFEGFQSQSRDDITFCSPITPQFSKPALEQSGADGKNSLVAKPLLKAFGSSSSPFTSTSPYLKSEKCIPSDYSPSVEDKPHPAVYLPQTSAAPVALLTDVNLAETLDSQLSNLVSGLPLPAQRARKGSLASLPVFEVRGFVTELSRKPRTQTMDLPQLGLAHTSRASKELSRSSLMRDHGSVNSVLSKTLENGSRRLEPDEVLSGRSKESNGVDYKDGSPSDLLVEDVKVCDTCGNAGYEELLALCSSCNEGAEHTYCMRIQMDSLPDGDWFCESCQMKQRQGGPKSLERLFVPSKSLGRSTSINSRSKPVANQGSSRSRLVDRLNNKKSRIAPVKKSPSKAPTAQMILTRLPDDSPASPIPRKLPMESSLWATPSTSPSSSLPVSTSIAKPLLTRENTFKSAPDTGKVKFLAPSAVANFSYGPRANATKPVVAASTLPKAAGQAGNKSRFVSLSTISESSTLSPIKAINLNSSRASLTTSPTPILSKSPSGKLSAAFSTLSKLSCAKLSTDFPSSLLNSNSRQGNGMRGSGQSKNSRDGGNPDGVSMSCNGREAPSSASQPSGSKLMRLGRNISSSGLTGEPRPSPDTPRPTLESGRGAQRSGQTGELRSFLDTPRPSLEHAGGNQRLGLTGDPRPSPDMPRPPVENGRGSYSSGPGIGCSIVAGTGQDARQCNSKEKGSFRSDPALGVVGLAGSGRVTLEPASVSGFPGKKSKPNTTVWSAPWLGDSSSTRCFSCKTVGHSIQECSNLTSVATEQKAMSGISYSPSTSPNPLKNSVPMFSDIDSSVSAGGLKAGFQEKTNSSTGLLIPTESVPEGCSLDSEKSKPPLPSTPTDLVRRRSPNVKIHHSSAAGFKTRSLLISTSFQQLVTGETPGGVSSLANGDISSRHESKAVSGPGGNLWTLGEAYDNEGPLGVPDTETVYVDFKIAAAQNDSLPLAKFESVSSPNASQATDPKIPQGHVIMLTEAAVGPASQILQRTDSAWGPRPPWLEALPTHAAQSHGPGRVGYPSGLVQSFPPSGPVMCSQGPPISYLTSQPPPPVLPYAPAPPPVPSPTPPSSAAQVVAAVPSAAIAWRGAFEVNDGQSTIMFDEILAHVSTKAVTKVHQVATSLPQQLRLEQVQRATDLETWPRQFNSRPPTDGSIALYFFASNGESFEKFRHNLVDKMVAQDLALRAHVDDAELLIFPSDKLSEKFQRWHGHMFLWGVFRARKQAVKTVSTTTLVVKESLMAAPCFEISTFSPYFVPRAAPVCNINPEMKHPNFPSSGCDNSGEVDMEVDMVGGKECGFTDEPVKRPDSANLPSNSPLSPTGASIMAPVALARSGSAPECFALDLNNAGNVQSKAASIKPEDLDLPPGFAPALTLPPIPVALGTPTLGTTLTPGFAKKTEAQKQVELGSSATGAEYPEQRGSKLKRRITSLEVGKDSSTAQTSPVFAKQNSESSLLSSRPSTTKRSRTKSRSLSRPKEMERDKVRDRLCERVKDRERKDTDLKHERHDRSCERAREVRDRDRGRDYEREKDGLRPRDRDRDINTYDSIKERERPRDKDRVRERERERERDRNTGRKRGRDRERERERERERDWPLDRGKDRKSYRPRNNEQDLDTRIRYRRSRSRSRSRSPARRKPRSRSPCAGRRKAGSRTPLRQRTRSPSLLRRYRQLSVSGSDSPDSQSLEILQGLAIAGPRSRKPLRERVQGKRSVMLDRDVDDKVSRPSMRWNSAWTVDDTRSGSAGASNSKTIGKLGHSKTVPISRSVTPVLDMNEGVSETFSAEFAAVSTSLPDLNTDSVQSCVAFHDFLPADDSGPSREPETDSRIVEQTFFPGLSRAAITPSRSTRLNFRSQDHEPTLARERLGFAVSSLGSSRRDYILRSSSEYPFLQAPSLEDSVYNPNPDLELALGGRETSPKHTVSLPLFVDGHARSSPDLGFALIAKSPDLSVKLSTHQLGPPGMVCGDASSLSLSLAVPQYRREGNSWVEVEEHGDVSDGHDVDFSLTL</sequence>
<feature type="compositionally biased region" description="Basic residues" evidence="6">
    <location>
        <begin position="2134"/>
        <end position="2174"/>
    </location>
</feature>
<feature type="compositionally biased region" description="Polar residues" evidence="6">
    <location>
        <begin position="146"/>
        <end position="157"/>
    </location>
</feature>
<dbReference type="PANTHER" id="PTHR33304">
    <property type="match status" value="1"/>
</dbReference>
<dbReference type="SMART" id="SM00249">
    <property type="entry name" value="PHD"/>
    <property type="match status" value="2"/>
</dbReference>